<keyword evidence="1" id="KW-0812">Transmembrane</keyword>
<dbReference type="Proteomes" id="UP000531659">
    <property type="component" value="Unassembled WGS sequence"/>
</dbReference>
<reference evidence="2 3" key="1">
    <citation type="submission" date="2020-05" db="EMBL/GenBank/DDBJ databases">
        <title>Complete genome of Clostridium estertheticum subspecies estertheticum, isolated from Vacuum packed lamb meat from New Zealand imported to Switzerland.</title>
        <authorList>
            <person name="Wambui J."/>
            <person name="Stevens M.J.A."/>
            <person name="Stephan R."/>
        </authorList>
    </citation>
    <scope>NUCLEOTIDE SEQUENCE [LARGE SCALE GENOMIC DNA]</scope>
    <source>
        <strain evidence="2 3">CEST001</strain>
    </source>
</reference>
<dbReference type="GeneID" id="83593988"/>
<keyword evidence="1" id="KW-1133">Transmembrane helix</keyword>
<sequence>MKIKNLYYYFLQAIWYCLVSFIALTYWKRLGWAFILAAFIILYIGDKLITKYFKPKS</sequence>
<evidence type="ECO:0000313" key="2">
    <source>
        <dbReference type="EMBL" id="NNU75949.1"/>
    </source>
</evidence>
<evidence type="ECO:0000313" key="3">
    <source>
        <dbReference type="Proteomes" id="UP000531659"/>
    </source>
</evidence>
<accession>A0A7Y3SY42</accession>
<gene>
    <name evidence="2" type="ORF">HLQ16_08415</name>
</gene>
<dbReference type="EMBL" id="JABEYB010000005">
    <property type="protein sequence ID" value="NNU75949.1"/>
    <property type="molecule type" value="Genomic_DNA"/>
</dbReference>
<evidence type="ECO:0000256" key="1">
    <source>
        <dbReference type="SAM" id="Phobius"/>
    </source>
</evidence>
<feature type="transmembrane region" description="Helical" evidence="1">
    <location>
        <begin position="30"/>
        <end position="49"/>
    </location>
</feature>
<comment type="caution">
    <text evidence="2">The sequence shown here is derived from an EMBL/GenBank/DDBJ whole genome shotgun (WGS) entry which is preliminary data.</text>
</comment>
<feature type="transmembrane region" description="Helical" evidence="1">
    <location>
        <begin position="7"/>
        <end position="24"/>
    </location>
</feature>
<dbReference type="RefSeq" id="WP_153882482.1">
    <property type="nucleotide sequence ID" value="NZ_CP077615.1"/>
</dbReference>
<organism evidence="2 3">
    <name type="scientific">Clostridium estertheticum</name>
    <dbReference type="NCBI Taxonomy" id="238834"/>
    <lineage>
        <taxon>Bacteria</taxon>
        <taxon>Bacillati</taxon>
        <taxon>Bacillota</taxon>
        <taxon>Clostridia</taxon>
        <taxon>Eubacteriales</taxon>
        <taxon>Clostridiaceae</taxon>
        <taxon>Clostridium</taxon>
    </lineage>
</organism>
<proteinExistence type="predicted"/>
<dbReference type="AlphaFoldDB" id="A0A7Y3SY42"/>
<name>A0A7Y3SY42_9CLOT</name>
<keyword evidence="1" id="KW-0472">Membrane</keyword>
<protein>
    <submittedName>
        <fullName evidence="2">Uncharacterized protein</fullName>
    </submittedName>
</protein>